<sequence length="236" mass="27082">MRINDRQVLAGCIVLLALCSVLSGCRLPNELPVTPDQNYFPLETGRYIIYEVQENLYVLHTEPVQRSYQLKEVTGVAYTDVTGQTAFPLRRYRRATADQPWQADSLWSARLVTNEAIRTENSQDVVSLLIPISNGLRWNGNRHNSYDVEMYEARNVDQPFRVLTKLFNETATVVAQDDSTLVSQEKRLAVYAREVGLIYKERTSLQFCTALQTCVGKNQIDYGTRQIYRIKTYGKE</sequence>
<dbReference type="Proteomes" id="UP000232883">
    <property type="component" value="Chromosome"/>
</dbReference>
<evidence type="ECO:0000313" key="1">
    <source>
        <dbReference type="EMBL" id="AUD02877.1"/>
    </source>
</evidence>
<keyword evidence="2" id="KW-1185">Reference proteome</keyword>
<proteinExistence type="predicted"/>
<dbReference type="EMBL" id="CP025096">
    <property type="protein sequence ID" value="AUD02877.1"/>
    <property type="molecule type" value="Genomic_DNA"/>
</dbReference>
<name>A0A2K8YZ11_9BACT</name>
<dbReference type="KEGG" id="spir:CWM47_14160"/>
<protein>
    <submittedName>
        <fullName evidence="1">Uncharacterized protein</fullName>
    </submittedName>
</protein>
<dbReference type="PROSITE" id="PS51257">
    <property type="entry name" value="PROKAR_LIPOPROTEIN"/>
    <property type="match status" value="1"/>
</dbReference>
<evidence type="ECO:0000313" key="2">
    <source>
        <dbReference type="Proteomes" id="UP000232883"/>
    </source>
</evidence>
<gene>
    <name evidence="1" type="ORF">CWM47_14160</name>
</gene>
<accession>A0A2K8YZ11</accession>
<dbReference type="AlphaFoldDB" id="A0A2K8YZ11"/>
<dbReference type="OrthoDB" id="1467525at2"/>
<organism evidence="1 2">
    <name type="scientific">Spirosoma pollinicola</name>
    <dbReference type="NCBI Taxonomy" id="2057025"/>
    <lineage>
        <taxon>Bacteria</taxon>
        <taxon>Pseudomonadati</taxon>
        <taxon>Bacteroidota</taxon>
        <taxon>Cytophagia</taxon>
        <taxon>Cytophagales</taxon>
        <taxon>Cytophagaceae</taxon>
        <taxon>Spirosoma</taxon>
    </lineage>
</organism>
<reference evidence="1 2" key="1">
    <citation type="submission" date="2017-11" db="EMBL/GenBank/DDBJ databases">
        <title>Taxonomic description and genome sequences of Spirosoma HA7 sp. nov., isolated from pollen microhabitat of Corylus avellana.</title>
        <authorList>
            <person name="Ambika Manirajan B."/>
            <person name="Suarez C."/>
            <person name="Ratering S."/>
            <person name="Geissler-Plaum R."/>
            <person name="Cardinale M."/>
            <person name="Sylvia S."/>
        </authorList>
    </citation>
    <scope>NUCLEOTIDE SEQUENCE [LARGE SCALE GENOMIC DNA]</scope>
    <source>
        <strain evidence="1 2">HA7</strain>
    </source>
</reference>